<proteinExistence type="predicted"/>
<evidence type="ECO:0000313" key="1">
    <source>
        <dbReference type="EMBL" id="MCX2561871.1"/>
    </source>
</evidence>
<gene>
    <name evidence="1" type="ORF">OQ252_10750</name>
</gene>
<keyword evidence="2" id="KW-1185">Reference proteome</keyword>
<sequence>MKMIYRTGHPLAEEAFPFACERGAGMRRNGEYRTMRDVMIIGGLPAVISLTENGRLYRGLFVGLSGQVDFYAVQTSDLQARGEAALREFLGACRVRRRHPLQLRNGPRSGYVLEDVYAQLDGLAQQRGISLNKFVQAQLAEFMAVVEEHPAEDRLSLRDDMDQHYFC</sequence>
<evidence type="ECO:0008006" key="3">
    <source>
        <dbReference type="Google" id="ProtNLM"/>
    </source>
</evidence>
<dbReference type="RefSeq" id="WP_242007333.1">
    <property type="nucleotide sequence ID" value="NZ_JAPIUX010000016.1"/>
</dbReference>
<organism evidence="1 2">
    <name type="scientific">Acetobacter farinalis</name>
    <dbReference type="NCBI Taxonomy" id="1260984"/>
    <lineage>
        <taxon>Bacteria</taxon>
        <taxon>Pseudomonadati</taxon>
        <taxon>Pseudomonadota</taxon>
        <taxon>Alphaproteobacteria</taxon>
        <taxon>Acetobacterales</taxon>
        <taxon>Acetobacteraceae</taxon>
        <taxon>Acetobacter</taxon>
    </lineage>
</organism>
<protein>
    <recommendedName>
        <fullName evidence="3">Toxin-antitoxin system HicB family antitoxin</fullName>
    </recommendedName>
</protein>
<accession>A0ABT3Q9E9</accession>
<reference evidence="1 2" key="1">
    <citation type="submission" date="2022-11" db="EMBL/GenBank/DDBJ databases">
        <title>Genome sequencing of Acetobacter type strain.</title>
        <authorList>
            <person name="Heo J."/>
            <person name="Lee D."/>
            <person name="Han B.-H."/>
            <person name="Hong S.-B."/>
            <person name="Kwon S.-W."/>
        </authorList>
    </citation>
    <scope>NUCLEOTIDE SEQUENCE [LARGE SCALE GENOMIC DNA]</scope>
    <source>
        <strain evidence="1 2">KACC 21251</strain>
    </source>
</reference>
<comment type="caution">
    <text evidence="1">The sequence shown here is derived from an EMBL/GenBank/DDBJ whole genome shotgun (WGS) entry which is preliminary data.</text>
</comment>
<evidence type="ECO:0000313" key="2">
    <source>
        <dbReference type="Proteomes" id="UP001526446"/>
    </source>
</evidence>
<dbReference type="EMBL" id="JAPIUX010000016">
    <property type="protein sequence ID" value="MCX2561871.1"/>
    <property type="molecule type" value="Genomic_DNA"/>
</dbReference>
<dbReference type="Proteomes" id="UP001526446">
    <property type="component" value="Unassembled WGS sequence"/>
</dbReference>
<name>A0ABT3Q9E9_9PROT</name>